<evidence type="ECO:0000259" key="7">
    <source>
        <dbReference type="PROSITE" id="PS51325"/>
    </source>
</evidence>
<sequence>MEHRSNELGCQELLRRLSTVSAHTILRHLQEETIFEIAAKCFEDKEAEKNAAQLSKDQSTFHNMEMQPALPKKKFSPKQVGDRAKRPLNAFIAFRSYYVKLFPESQQKAASGFLTTLWSKDPYRNRWAMIAKVYSFVRDEMGKTRAPLSSFLMAACPAMDILPPDEYLRVLGWVVEDTEHGTKRLVQKDELRVPKATTRPCPDSELELFQGMIELGYMPDENVSLLEALLAQDSRSALTSTISISERASIRSDQERYQQGFPEGVQAAEIERSPTHLDGSIYTPSLDASTPCSGTPRLSEDTATPSTCTSISTPTPQPSTLAAANMTPSQSMSMLSAVPVSTTEPMLGTAVPASYYRPYHYNPVTGDSISCSPASSFVSEAGLGTGNNPYPGYTATASSPAILSLDGVADHQAFDIDCPWDVDAMLSQCTQPIRDQIFLVPSSPEYDPHDDFHFTF</sequence>
<evidence type="ECO:0000256" key="6">
    <source>
        <dbReference type="SAM" id="MobiDB-lite"/>
    </source>
</evidence>
<evidence type="ECO:0000256" key="5">
    <source>
        <dbReference type="RuleBase" id="RU003516"/>
    </source>
</evidence>
<evidence type="ECO:0000256" key="3">
    <source>
        <dbReference type="ARBA" id="ARBA00023163"/>
    </source>
</evidence>
<accession>Q874E6</accession>
<feature type="domain" description="Alpha box" evidence="7">
    <location>
        <begin position="83"/>
        <end position="138"/>
    </location>
</feature>
<reference evidence="8" key="1">
    <citation type="journal article" date="2003" name="Appl. Environ. Microbiol.">
        <title>Structures of the mating-type loci of Cordyceps takaomontana.</title>
        <authorList>
            <person name="Yokoyama E."/>
            <person name="Yamagishi K."/>
            <person name="Hara A."/>
        </authorList>
    </citation>
    <scope>NUCLEOTIDE SEQUENCE</scope>
    <source>
        <strain evidence="8">BCMU IJ25</strain>
    </source>
</reference>
<feature type="region of interest" description="Disordered" evidence="6">
    <location>
        <begin position="276"/>
        <end position="322"/>
    </location>
</feature>
<dbReference type="GO" id="GO:0005634">
    <property type="term" value="C:nucleus"/>
    <property type="evidence" value="ECO:0007669"/>
    <property type="project" value="UniProtKB-SubCell"/>
</dbReference>
<dbReference type="EMBL" id="AB096216">
    <property type="protein sequence ID" value="BAC67541.2"/>
    <property type="molecule type" value="Genomic_DNA"/>
</dbReference>
<reference evidence="8" key="4">
    <citation type="journal article" date="2006" name="FEMS Microbiol. Lett.">
        <title>Phylogenetic and structural analyses of the mating-type loci in Clavicipitaceae.</title>
        <authorList>
            <person name="Yokoyama E."/>
            <person name="Arakawa M."/>
            <person name="Yamagishi K."/>
            <person name="Hara A."/>
        </authorList>
    </citation>
    <scope>NUCLEOTIDE SEQUENCE</scope>
    <source>
        <strain evidence="8">BCMU IJ25</strain>
    </source>
</reference>
<evidence type="ECO:0000256" key="2">
    <source>
        <dbReference type="ARBA" id="ARBA00023125"/>
    </source>
</evidence>
<comment type="subcellular location">
    <subcellularLocation>
        <location evidence="5">Nucleus</location>
    </subcellularLocation>
</comment>
<feature type="compositionally biased region" description="Polar residues" evidence="6">
    <location>
        <begin position="282"/>
        <end position="293"/>
    </location>
</feature>
<feature type="compositionally biased region" description="Low complexity" evidence="6">
    <location>
        <begin position="302"/>
        <end position="320"/>
    </location>
</feature>
<comment type="similarity">
    <text evidence="5">Belongs to the MATALPHA1 family.</text>
</comment>
<dbReference type="Pfam" id="PF04769">
    <property type="entry name" value="MATalpha_HMGbox"/>
    <property type="match status" value="1"/>
</dbReference>
<dbReference type="PROSITE" id="PS51325">
    <property type="entry name" value="ALPHA_BOX"/>
    <property type="match status" value="1"/>
</dbReference>
<dbReference type="AlphaFoldDB" id="Q874E6"/>
<proteinExistence type="inferred from homology"/>
<evidence type="ECO:0000256" key="1">
    <source>
        <dbReference type="ARBA" id="ARBA00023015"/>
    </source>
</evidence>
<keyword evidence="3 5" id="KW-0804">Transcription</keyword>
<reference evidence="8" key="3">
    <citation type="journal article" date="2005" name="FEMS Microbiol. Lett.">
        <title>Heterothallism in Cordyceps takaomontana.</title>
        <authorList>
            <person name="Yokoyama E."/>
            <person name="Yamagishi K."/>
            <person name="Hara A."/>
        </authorList>
    </citation>
    <scope>NUCLEOTIDE SEQUENCE</scope>
    <source>
        <strain evidence="8">BCMU IJ25</strain>
    </source>
</reference>
<dbReference type="GO" id="GO:0045895">
    <property type="term" value="P:positive regulation of mating-type specific transcription, DNA-templated"/>
    <property type="evidence" value="ECO:0007669"/>
    <property type="project" value="InterPro"/>
</dbReference>
<keyword evidence="4 5" id="KW-0539">Nucleus</keyword>
<feature type="region of interest" description="Disordered" evidence="6">
    <location>
        <begin position="60"/>
        <end position="82"/>
    </location>
</feature>
<evidence type="ECO:0000256" key="4">
    <source>
        <dbReference type="ARBA" id="ARBA00023242"/>
    </source>
</evidence>
<keyword evidence="1 5" id="KW-0805">Transcription regulation</keyword>
<gene>
    <name evidence="8" type="primary">MAT1-1-1</name>
</gene>
<dbReference type="GO" id="GO:0008301">
    <property type="term" value="F:DNA binding, bending"/>
    <property type="evidence" value="ECO:0007669"/>
    <property type="project" value="InterPro"/>
</dbReference>
<reference evidence="8" key="2">
    <citation type="journal article" date="2004" name="FEMS Microbiol. Lett.">
        <title>Development of a PCR-based mating-type assay for Clavicipitaceae.</title>
        <authorList>
            <person name="Yokoyama E."/>
            <person name="Yamagishi K."/>
            <person name="Hara A."/>
        </authorList>
    </citation>
    <scope>NUCLEOTIDE SEQUENCE</scope>
    <source>
        <strain evidence="8">BCMU IJ25</strain>
    </source>
</reference>
<keyword evidence="2 5" id="KW-0238">DNA-binding</keyword>
<dbReference type="InterPro" id="IPR006856">
    <property type="entry name" value="MATalpha_HMGbox"/>
</dbReference>
<evidence type="ECO:0000313" key="8">
    <source>
        <dbReference type="EMBL" id="BAC67541.2"/>
    </source>
</evidence>
<organism evidence="8">
    <name type="scientific">Cordyceps tenuipes</name>
    <name type="common">Entomopathogenic fungus</name>
    <name type="synonym">Isaria tenuipes</name>
    <dbReference type="NCBI Taxonomy" id="45847"/>
    <lineage>
        <taxon>Eukaryota</taxon>
        <taxon>Fungi</taxon>
        <taxon>Dikarya</taxon>
        <taxon>Ascomycota</taxon>
        <taxon>Pezizomycotina</taxon>
        <taxon>Sordariomycetes</taxon>
        <taxon>Hypocreomycetidae</taxon>
        <taxon>Hypocreales</taxon>
        <taxon>Cordycipitaceae</taxon>
        <taxon>Cordyceps</taxon>
    </lineage>
</organism>
<protein>
    <submittedName>
        <fullName evidence="8">MAT1-1-1</fullName>
    </submittedName>
</protein>
<name>Q874E6_CORTN</name>